<protein>
    <submittedName>
        <fullName evidence="1">DUF3822 family protein</fullName>
    </submittedName>
</protein>
<name>A0A430K360_9FLAO</name>
<evidence type="ECO:0000313" key="2">
    <source>
        <dbReference type="Proteomes" id="UP000267585"/>
    </source>
</evidence>
<dbReference type="EMBL" id="RQPJ01000005">
    <property type="protein sequence ID" value="RTE53389.1"/>
    <property type="molecule type" value="Genomic_DNA"/>
</dbReference>
<sequence>MTNESTNSILENSKSEYHKLSIQVSLNGLSFCVLDTLSNTILASERIVFENELTPYAVQKEIKHLFEQNKIGDITFSELVVIHRNNLFSLVPKPLFNEDELANYLKFNAKILANDHLEYDEVNNLDLVNVYVPFVNINNYIYDLFGEFEFMHHASVLIQTLTNSQGNSNEPICYVHLIEGHMDITVISQKKLILYNNFSFATKEDFIYYLLFTFEQLKLDTESTKLKLFGSIEEGDALYDMCHRYIKDISIFIPSNTSFYHFGELEKETIDFTLLNSL</sequence>
<dbReference type="RefSeq" id="WP_126162285.1">
    <property type="nucleotide sequence ID" value="NZ_RQPJ01000005.1"/>
</dbReference>
<proteinExistence type="predicted"/>
<dbReference type="Gene3D" id="3.30.420.260">
    <property type="match status" value="1"/>
</dbReference>
<dbReference type="OrthoDB" id="658622at2"/>
<evidence type="ECO:0000313" key="1">
    <source>
        <dbReference type="EMBL" id="RTE53389.1"/>
    </source>
</evidence>
<dbReference type="InterPro" id="IPR024213">
    <property type="entry name" value="DUF3822"/>
</dbReference>
<keyword evidence="2" id="KW-1185">Reference proteome</keyword>
<dbReference type="Pfam" id="PF12864">
    <property type="entry name" value="DUF3822"/>
    <property type="match status" value="1"/>
</dbReference>
<dbReference type="CDD" id="cd24013">
    <property type="entry name" value="ASKHA_ATPase_BT3980-like"/>
    <property type="match status" value="1"/>
</dbReference>
<dbReference type="Gene3D" id="3.30.420.250">
    <property type="match status" value="1"/>
</dbReference>
<reference evidence="1 2" key="1">
    <citation type="submission" date="2018-11" db="EMBL/GenBank/DDBJ databases">
        <title>Arenibacter aquaticus sp.nov., a marine bacterium isolated from surface seawater in the South China Sea.</title>
        <authorList>
            <person name="Guo J."/>
            <person name="Sun J."/>
        </authorList>
    </citation>
    <scope>NUCLEOTIDE SEQUENCE [LARGE SCALE GENOMIC DNA]</scope>
    <source>
        <strain evidence="1 2">GUO666</strain>
    </source>
</reference>
<gene>
    <name evidence="1" type="ORF">EHW67_10200</name>
</gene>
<organism evidence="1 2">
    <name type="scientific">Arenibacter aquaticus</name>
    <dbReference type="NCBI Taxonomy" id="2489054"/>
    <lineage>
        <taxon>Bacteria</taxon>
        <taxon>Pseudomonadati</taxon>
        <taxon>Bacteroidota</taxon>
        <taxon>Flavobacteriia</taxon>
        <taxon>Flavobacteriales</taxon>
        <taxon>Flavobacteriaceae</taxon>
        <taxon>Arenibacter</taxon>
    </lineage>
</organism>
<dbReference type="Proteomes" id="UP000267585">
    <property type="component" value="Unassembled WGS sequence"/>
</dbReference>
<accession>A0A430K360</accession>
<dbReference type="AlphaFoldDB" id="A0A430K360"/>
<comment type="caution">
    <text evidence="1">The sequence shown here is derived from an EMBL/GenBank/DDBJ whole genome shotgun (WGS) entry which is preliminary data.</text>
</comment>